<keyword evidence="13" id="KW-1185">Reference proteome</keyword>
<dbReference type="HAMAP" id="MF_01569">
    <property type="entry name" value="Pro_tRNA_synth_type1"/>
    <property type="match status" value="1"/>
</dbReference>
<dbReference type="InterPro" id="IPR044140">
    <property type="entry name" value="ProRS_anticodon_short"/>
</dbReference>
<evidence type="ECO:0000256" key="7">
    <source>
        <dbReference type="ARBA" id="ARBA00022917"/>
    </source>
</evidence>
<proteinExistence type="inferred from homology"/>
<keyword evidence="5 10" id="KW-0547">Nucleotide-binding</keyword>
<protein>
    <recommendedName>
        <fullName evidence="10">Proline--tRNA ligase</fullName>
        <ecNumber evidence="10">6.1.1.15</ecNumber>
    </recommendedName>
    <alternativeName>
        <fullName evidence="10">Prolyl-tRNA synthetase</fullName>
        <shortName evidence="10">ProRS</shortName>
    </alternativeName>
</protein>
<dbReference type="SUPFAM" id="SSF52954">
    <property type="entry name" value="Class II aaRS ABD-related"/>
    <property type="match status" value="1"/>
</dbReference>
<keyword evidence="8 10" id="KW-0030">Aminoacyl-tRNA synthetase</keyword>
<dbReference type="EMBL" id="CP141614">
    <property type="protein sequence ID" value="WRP13307.1"/>
    <property type="molecule type" value="Genomic_DNA"/>
</dbReference>
<dbReference type="GO" id="GO:0004827">
    <property type="term" value="F:proline-tRNA ligase activity"/>
    <property type="evidence" value="ECO:0007669"/>
    <property type="project" value="UniProtKB-EC"/>
</dbReference>
<dbReference type="SUPFAM" id="SSF55681">
    <property type="entry name" value="Class II aaRS and biotin synthetases"/>
    <property type="match status" value="1"/>
</dbReference>
<name>A0ABZ1BKB6_9FIRM</name>
<dbReference type="PANTHER" id="PTHR42753:SF2">
    <property type="entry name" value="PROLINE--TRNA LIGASE"/>
    <property type="match status" value="1"/>
</dbReference>
<dbReference type="Pfam" id="PF04073">
    <property type="entry name" value="tRNA_edit"/>
    <property type="match status" value="1"/>
</dbReference>
<evidence type="ECO:0000256" key="1">
    <source>
        <dbReference type="ARBA" id="ARBA00004496"/>
    </source>
</evidence>
<dbReference type="InterPro" id="IPR002314">
    <property type="entry name" value="aa-tRNA-synt_IIb"/>
</dbReference>
<evidence type="ECO:0000256" key="4">
    <source>
        <dbReference type="ARBA" id="ARBA00022598"/>
    </source>
</evidence>
<reference evidence="13" key="1">
    <citation type="submission" date="2023-12" db="EMBL/GenBank/DDBJ databases">
        <title>Novel isolates from deep terrestrial aquifers shed light on the physiology and ecology of the class Limnochordia.</title>
        <authorList>
            <person name="Karnachuk O.V."/>
            <person name="Lukina A.P."/>
            <person name="Avakyan M.R."/>
            <person name="Kadnikov V."/>
            <person name="Begmatov S."/>
            <person name="Beletsky A.V."/>
            <person name="Mardanov A.V."/>
            <person name="Ravin N.V."/>
        </authorList>
    </citation>
    <scope>NUCLEOTIDE SEQUENCE [LARGE SCALE GENOMIC DNA]</scope>
    <source>
        <strain evidence="13">LN</strain>
    </source>
</reference>
<keyword evidence="6 10" id="KW-0067">ATP-binding</keyword>
<dbReference type="InterPro" id="IPR006195">
    <property type="entry name" value="aa-tRNA-synth_II"/>
</dbReference>
<comment type="domain">
    <text evidence="10">Consists of three domains: the N-terminal catalytic domain, the editing domain and the C-terminal anticodon-binding domain.</text>
</comment>
<dbReference type="NCBIfam" id="NF006625">
    <property type="entry name" value="PRK09194.1"/>
    <property type="match status" value="1"/>
</dbReference>
<evidence type="ECO:0000256" key="9">
    <source>
        <dbReference type="ARBA" id="ARBA00047671"/>
    </source>
</evidence>
<dbReference type="Proteomes" id="UP001333102">
    <property type="component" value="Chromosome"/>
</dbReference>
<evidence type="ECO:0000256" key="3">
    <source>
        <dbReference type="ARBA" id="ARBA00022490"/>
    </source>
</evidence>
<dbReference type="Pfam" id="PF00587">
    <property type="entry name" value="tRNA-synt_2b"/>
    <property type="match status" value="1"/>
</dbReference>
<evidence type="ECO:0000313" key="13">
    <source>
        <dbReference type="Proteomes" id="UP001333102"/>
    </source>
</evidence>
<dbReference type="CDD" id="cd00779">
    <property type="entry name" value="ProRS_core_prok"/>
    <property type="match status" value="1"/>
</dbReference>
<evidence type="ECO:0000256" key="6">
    <source>
        <dbReference type="ARBA" id="ARBA00022840"/>
    </source>
</evidence>
<dbReference type="SUPFAM" id="SSF55826">
    <property type="entry name" value="YbaK/ProRS associated domain"/>
    <property type="match status" value="1"/>
</dbReference>
<dbReference type="PANTHER" id="PTHR42753">
    <property type="entry name" value="MITOCHONDRIAL RIBOSOME PROTEIN L39/PROLYL-TRNA LIGASE FAMILY MEMBER"/>
    <property type="match status" value="1"/>
</dbReference>
<keyword evidence="3 10" id="KW-0963">Cytoplasm</keyword>
<dbReference type="Pfam" id="PF03129">
    <property type="entry name" value="HGTP_anticodon"/>
    <property type="match status" value="1"/>
</dbReference>
<dbReference type="EC" id="6.1.1.15" evidence="10"/>
<evidence type="ECO:0000313" key="12">
    <source>
        <dbReference type="EMBL" id="WRP13307.1"/>
    </source>
</evidence>
<feature type="domain" description="Aminoacyl-transfer RNA synthetases class-II family profile" evidence="11">
    <location>
        <begin position="33"/>
        <end position="466"/>
    </location>
</feature>
<accession>A0ABZ1BKB6</accession>
<dbReference type="InterPro" id="IPR007214">
    <property type="entry name" value="YbaK/aa-tRNA-synth-assoc-dom"/>
</dbReference>
<dbReference type="Gene3D" id="3.40.50.800">
    <property type="entry name" value="Anticodon-binding domain"/>
    <property type="match status" value="1"/>
</dbReference>
<dbReference type="InterPro" id="IPR004154">
    <property type="entry name" value="Anticodon-bd"/>
</dbReference>
<comment type="subunit">
    <text evidence="2 10">Homodimer.</text>
</comment>
<dbReference type="Gene3D" id="3.90.960.10">
    <property type="entry name" value="YbaK/aminoacyl-tRNA synthetase-associated domain"/>
    <property type="match status" value="1"/>
</dbReference>
<evidence type="ECO:0000256" key="2">
    <source>
        <dbReference type="ARBA" id="ARBA00011738"/>
    </source>
</evidence>
<dbReference type="PROSITE" id="PS50862">
    <property type="entry name" value="AA_TRNA_LIGASE_II"/>
    <property type="match status" value="1"/>
</dbReference>
<dbReference type="InterPro" id="IPR036621">
    <property type="entry name" value="Anticodon-bd_dom_sf"/>
</dbReference>
<evidence type="ECO:0000259" key="11">
    <source>
        <dbReference type="PROSITE" id="PS50862"/>
    </source>
</evidence>
<dbReference type="RefSeq" id="WP_324667552.1">
    <property type="nucleotide sequence ID" value="NZ_CP141614.1"/>
</dbReference>
<evidence type="ECO:0000256" key="8">
    <source>
        <dbReference type="ARBA" id="ARBA00023146"/>
    </source>
</evidence>
<dbReference type="InterPro" id="IPR002316">
    <property type="entry name" value="Pro-tRNA-ligase_IIa"/>
</dbReference>
<keyword evidence="7 10" id="KW-0648">Protein biosynthesis</keyword>
<dbReference type="InterPro" id="IPR045864">
    <property type="entry name" value="aa-tRNA-synth_II/BPL/LPL"/>
</dbReference>
<dbReference type="Gene3D" id="3.30.930.10">
    <property type="entry name" value="Bira Bifunctional Protein, Domain 2"/>
    <property type="match status" value="2"/>
</dbReference>
<dbReference type="InterPro" id="IPR036754">
    <property type="entry name" value="YbaK/aa-tRNA-synt-asso_dom_sf"/>
</dbReference>
<evidence type="ECO:0000256" key="10">
    <source>
        <dbReference type="HAMAP-Rule" id="MF_01569"/>
    </source>
</evidence>
<dbReference type="InterPro" id="IPR004500">
    <property type="entry name" value="Pro-tRNA-synth_IIa_bac-type"/>
</dbReference>
<dbReference type="InterPro" id="IPR023717">
    <property type="entry name" value="Pro-tRNA-Synthase_IIa_type1"/>
</dbReference>
<dbReference type="InterPro" id="IPR050062">
    <property type="entry name" value="Pro-tRNA_synthetase"/>
</dbReference>
<comment type="function">
    <text evidence="10">Catalyzes the attachment of proline to tRNA(Pro) in a two-step reaction: proline is first activated by ATP to form Pro-AMP and then transferred to the acceptor end of tRNA(Pro). As ProRS can inadvertently accommodate and process non-cognate amino acids such as alanine and cysteine, to avoid such errors it has two additional distinct editing activities against alanine. One activity is designated as 'pretransfer' editing and involves the tRNA(Pro)-independent hydrolysis of activated Ala-AMP. The other activity is designated 'posttransfer' editing and involves deacylation of mischarged Ala-tRNA(Pro). The misacylated Cys-tRNA(Pro) is not edited by ProRS.</text>
</comment>
<dbReference type="NCBIfam" id="TIGR00409">
    <property type="entry name" value="proS_fam_II"/>
    <property type="match status" value="1"/>
</dbReference>
<sequence>MRMSALLAPTLREQPAEAESDSHRLMLRAGLIRKVSAGIYTYMPLAFRVIRKISEIVRQEMDRAGAQELQLPIVQPAELWLATGRWQEYGPEMFRLRDRHGREFCLGPTHEEIITALVKAEVRSYRQLPLMLYQIQNKYRDEIRPRFGVIRGREFIMKDLYSFDRDEAGLEISYQKMHEAYVRAFRRCGLQTRAVEADPGAIGGDVTHEFMVLSPIGEAQVVYCRRCDYAANVERAPVAPPPHAAGSEKPVPPAERVATPAVRTIDELTAFLGVAAERVLKTLIYLVDGQPVAVVVRGDHRLNEVKLGRLFGTSRIEAAPPELIERRTGAPAGYVGPVGLEGMEVVADPWAMAVADAVTGANAADAHLIHVVPGRDFRPTRVADVRVAEPGDACPRCGGTLETSAGIEVGQIFKLHTKYSEALGATFLDEDGKEKPVVMGCYGIGITRTMAAVIEQHHDERGIIWPVTVAPYHAIVVAVNSRDAGQAQAAERIYRELAERGVEVLLDDRDERPGVKFNDADLMGFPYRITVGSRLAASGEVEARRRRDGQDVPVGVDGAAALVEQWLREDLAALEP</sequence>
<comment type="catalytic activity">
    <reaction evidence="9 10">
        <text>tRNA(Pro) + L-proline + ATP = L-prolyl-tRNA(Pro) + AMP + diphosphate</text>
        <dbReference type="Rhea" id="RHEA:14305"/>
        <dbReference type="Rhea" id="RHEA-COMP:9700"/>
        <dbReference type="Rhea" id="RHEA-COMP:9702"/>
        <dbReference type="ChEBI" id="CHEBI:30616"/>
        <dbReference type="ChEBI" id="CHEBI:33019"/>
        <dbReference type="ChEBI" id="CHEBI:60039"/>
        <dbReference type="ChEBI" id="CHEBI:78442"/>
        <dbReference type="ChEBI" id="CHEBI:78532"/>
        <dbReference type="ChEBI" id="CHEBI:456215"/>
        <dbReference type="EC" id="6.1.1.15"/>
    </reaction>
</comment>
<evidence type="ECO:0000256" key="5">
    <source>
        <dbReference type="ARBA" id="ARBA00022741"/>
    </source>
</evidence>
<comment type="subcellular location">
    <subcellularLocation>
        <location evidence="1 10">Cytoplasm</location>
    </subcellularLocation>
</comment>
<keyword evidence="4 10" id="KW-0436">Ligase</keyword>
<dbReference type="CDD" id="cd04334">
    <property type="entry name" value="ProRS-INS"/>
    <property type="match status" value="1"/>
</dbReference>
<dbReference type="PRINTS" id="PR01046">
    <property type="entry name" value="TRNASYNTHPRO"/>
</dbReference>
<comment type="similarity">
    <text evidence="10">Belongs to the class-II aminoacyl-tRNA synthetase family. ProS type 1 subfamily.</text>
</comment>
<gene>
    <name evidence="10" type="primary">proS</name>
    <name evidence="12" type="ORF">VLY81_07535</name>
</gene>
<dbReference type="CDD" id="cd00861">
    <property type="entry name" value="ProRS_anticodon_short"/>
    <property type="match status" value="1"/>
</dbReference>
<organism evidence="12 13">
    <name type="scientific">Geochorda subterranea</name>
    <dbReference type="NCBI Taxonomy" id="3109564"/>
    <lineage>
        <taxon>Bacteria</taxon>
        <taxon>Bacillati</taxon>
        <taxon>Bacillota</taxon>
        <taxon>Limnochordia</taxon>
        <taxon>Limnochordales</taxon>
        <taxon>Geochordaceae</taxon>
        <taxon>Geochorda</taxon>
    </lineage>
</organism>
<dbReference type="InterPro" id="IPR033730">
    <property type="entry name" value="ProRS_core_prok"/>
</dbReference>